<dbReference type="GO" id="GO:0002040">
    <property type="term" value="P:sprouting angiogenesis"/>
    <property type="evidence" value="ECO:0007669"/>
    <property type="project" value="UniProtKB-ARBA"/>
</dbReference>
<feature type="region of interest" description="Disordered" evidence="13">
    <location>
        <begin position="97"/>
        <end position="133"/>
    </location>
</feature>
<evidence type="ECO:0000259" key="14">
    <source>
        <dbReference type="SMART" id="SM01372"/>
    </source>
</evidence>
<reference evidence="15" key="1">
    <citation type="submission" date="2022-02" db="EMBL/GenBank/DDBJ databases">
        <title>Atlantic sturgeon de novo genome assembly.</title>
        <authorList>
            <person name="Stock M."/>
            <person name="Klopp C."/>
            <person name="Guiguen Y."/>
            <person name="Cabau C."/>
            <person name="Parinello H."/>
            <person name="Santidrian Yebra-Pimentel E."/>
            <person name="Kuhl H."/>
            <person name="Dirks R.P."/>
            <person name="Guessner J."/>
            <person name="Wuertz S."/>
            <person name="Du K."/>
            <person name="Schartl M."/>
        </authorList>
    </citation>
    <scope>NUCLEOTIDE SEQUENCE</scope>
    <source>
        <strain evidence="15">STURGEONOMICS-FGT-2020</strain>
        <tissue evidence="15">Whole blood</tissue>
    </source>
</reference>
<dbReference type="GO" id="GO:0090575">
    <property type="term" value="C:RNA polymerase II transcription regulator complex"/>
    <property type="evidence" value="ECO:0007669"/>
    <property type="project" value="TreeGrafter"/>
</dbReference>
<dbReference type="FunFam" id="1.10.10.10:FF:000073">
    <property type="entry name" value="E2F transcription factor 8"/>
    <property type="match status" value="1"/>
</dbReference>
<dbReference type="GO" id="GO:0045944">
    <property type="term" value="P:positive regulation of transcription by RNA polymerase II"/>
    <property type="evidence" value="ECO:0007669"/>
    <property type="project" value="UniProtKB-ARBA"/>
</dbReference>
<evidence type="ECO:0000256" key="12">
    <source>
        <dbReference type="RuleBase" id="RU003796"/>
    </source>
</evidence>
<feature type="region of interest" description="Disordered" evidence="13">
    <location>
        <begin position="475"/>
        <end position="506"/>
    </location>
</feature>
<dbReference type="EMBL" id="JAGXEW010000021">
    <property type="protein sequence ID" value="KAK1159662.1"/>
    <property type="molecule type" value="Genomic_DNA"/>
</dbReference>
<evidence type="ECO:0000256" key="9">
    <source>
        <dbReference type="ARBA" id="ARBA00023306"/>
    </source>
</evidence>
<feature type="compositionally biased region" description="Basic and acidic residues" evidence="13">
    <location>
        <begin position="97"/>
        <end position="106"/>
    </location>
</feature>
<protein>
    <recommendedName>
        <fullName evidence="10">Transcription factor E2F8</fullName>
    </recommendedName>
</protein>
<dbReference type="InterPro" id="IPR015633">
    <property type="entry name" value="E2F"/>
</dbReference>
<feature type="region of interest" description="Disordered" evidence="13">
    <location>
        <begin position="682"/>
        <end position="701"/>
    </location>
</feature>
<feature type="region of interest" description="Disordered" evidence="13">
    <location>
        <begin position="764"/>
        <end position="787"/>
    </location>
</feature>
<evidence type="ECO:0000256" key="6">
    <source>
        <dbReference type="ARBA" id="ARBA00023159"/>
    </source>
</evidence>
<gene>
    <name evidence="15" type="primary">e2f8</name>
    <name evidence="15" type="ORF">AOXY_G21037</name>
</gene>
<dbReference type="InterPro" id="IPR036390">
    <property type="entry name" value="WH_DNA-bd_sf"/>
</dbReference>
<feature type="compositionally biased region" description="Polar residues" evidence="13">
    <location>
        <begin position="584"/>
        <end position="602"/>
    </location>
</feature>
<feature type="domain" description="E2F/DP family winged-helix DNA-binding" evidence="14">
    <location>
        <begin position="134"/>
        <end position="203"/>
    </location>
</feature>
<sequence>MTSGLLNLQYLTERPQSSKHDEEDRGSNQKENIFLEPHTRVMKTPLKPSTSHSILGEIQPDMGALRTPTKGNEAVPGEPWTPTANLKMLISAASPEIRNREKKLNTDENEATEATDCSQEHLSGDESDRLQPSRKEKSLGLLCHKFLARYPDYPNPALNNNVCLDEVAGELNVERRRIYDIVNVLESLHMVSRLAKNRYTWHGRSNLMQTLGTLKTVGDEHKYAEQMQQIKQRDSEKEFDSDNEEENERLSKLRGTETELGHREMCFVELPGMEFRAASVNSRKDKSLRVMSQKFVMLFLVSKPRVVSLEVAAKILIGEDQVVDLDKSKFKTKIRRLYDIANVLSSLALIRKVHVTEERGRKPAFKWTGPEDFPDVKRTKPLTTPTSVTSGILAPRSSVDNCAKNLFPSSRTKQSFTRHPSLVKLAKSIEDDRRKINSAPSSPVKKVFGDFSDSDLHPSRMAQLAAICKIQLDEQSKQSKMKPKSHYAKPSQKTKGKAAKSTGHVESTLSSELGANNFSQTDLSVQAYSQAQYSPIIPVILPQNQTVAPYAIYLHSSSARPMANPSSFAVRSMTFGDNAAGSPADTNSENSLHSTPTGNKDSISSEKEYDLSQKNVSSTNQRTTPDKGHKRVCTETFQENSSPKISKTQNFEDTAEFNEMYQARVKARRGLIANRPSPRALHLDPEFINTPEGKENKGSENLGESVEKFLENEEKPSYSDSEAGLTPVRTVPMPAFTIPARLQPEALIPAGYLIPISHPSLFSCQRSKSPERNGETTSTPSHPAYRSPITGVIPVTSDFHHVTFTSTRSKIPVSQSAASIASFPLFSQASPSFASGCQVNGPSPGILNFTLQNLGLISPGIHPSVSPGTLTTPIEHSSPITGHLRFQQGGMIFVKPMSPRHVHNQISGQPVTLISLQQPAVLTTPKGSESAHSDSFFHTPVSASSQLPSVVSTASRTPQENVYIPQRKLEVSTEDNS</sequence>
<keyword evidence="4 12" id="KW-0805">Transcription regulation</keyword>
<dbReference type="InterPro" id="IPR036388">
    <property type="entry name" value="WH-like_DNA-bd_sf"/>
</dbReference>
<keyword evidence="16" id="KW-1185">Reference proteome</keyword>
<comment type="subcellular location">
    <subcellularLocation>
        <location evidence="1 12">Nucleus</location>
    </subcellularLocation>
</comment>
<feature type="region of interest" description="Disordered" evidence="13">
    <location>
        <begin position="229"/>
        <end position="251"/>
    </location>
</feature>
<dbReference type="Gene3D" id="1.10.10.10">
    <property type="entry name" value="Winged helix-like DNA-binding domain superfamily/Winged helix DNA-binding domain"/>
    <property type="match status" value="2"/>
</dbReference>
<comment type="similarity">
    <text evidence="2 12">Belongs to the E2F/DP family.</text>
</comment>
<comment type="caution">
    <text evidence="15">The sequence shown here is derived from an EMBL/GenBank/DDBJ whole genome shotgun (WGS) entry which is preliminary data.</text>
</comment>
<feature type="compositionally biased region" description="Basic and acidic residues" evidence="13">
    <location>
        <begin position="118"/>
        <end position="133"/>
    </location>
</feature>
<dbReference type="GO" id="GO:0001946">
    <property type="term" value="P:lymphangiogenesis"/>
    <property type="evidence" value="ECO:0007669"/>
    <property type="project" value="UniProtKB-ARBA"/>
</dbReference>
<accession>A0AAD8G1K1</accession>
<evidence type="ECO:0000256" key="5">
    <source>
        <dbReference type="ARBA" id="ARBA00023125"/>
    </source>
</evidence>
<evidence type="ECO:0000256" key="3">
    <source>
        <dbReference type="ARBA" id="ARBA00022491"/>
    </source>
</evidence>
<feature type="region of interest" description="Disordered" evidence="13">
    <location>
        <begin position="924"/>
        <end position="977"/>
    </location>
</feature>
<dbReference type="GO" id="GO:0045892">
    <property type="term" value="P:negative regulation of DNA-templated transcription"/>
    <property type="evidence" value="ECO:0007669"/>
    <property type="project" value="UniProtKB-ARBA"/>
</dbReference>
<evidence type="ECO:0000256" key="8">
    <source>
        <dbReference type="ARBA" id="ARBA00023242"/>
    </source>
</evidence>
<dbReference type="Pfam" id="PF02319">
    <property type="entry name" value="WHD_E2F_TDP"/>
    <property type="match status" value="2"/>
</dbReference>
<feature type="domain" description="E2F/DP family winged-helix DNA-binding" evidence="14">
    <location>
        <begin position="283"/>
        <end position="369"/>
    </location>
</feature>
<dbReference type="Proteomes" id="UP001230051">
    <property type="component" value="Unassembled WGS sequence"/>
</dbReference>
<feature type="compositionally biased region" description="Basic residues" evidence="13">
    <location>
        <begin position="479"/>
        <end position="498"/>
    </location>
</feature>
<evidence type="ECO:0000256" key="13">
    <source>
        <dbReference type="SAM" id="MobiDB-lite"/>
    </source>
</evidence>
<dbReference type="GO" id="GO:0000981">
    <property type="term" value="F:DNA-binding transcription factor activity, RNA polymerase II-specific"/>
    <property type="evidence" value="ECO:0007669"/>
    <property type="project" value="TreeGrafter"/>
</dbReference>
<dbReference type="SUPFAM" id="SSF46785">
    <property type="entry name" value="Winged helix' DNA-binding domain"/>
    <property type="match status" value="2"/>
</dbReference>
<dbReference type="AlphaFoldDB" id="A0AAD8G1K1"/>
<evidence type="ECO:0000313" key="15">
    <source>
        <dbReference type="EMBL" id="KAK1159662.1"/>
    </source>
</evidence>
<evidence type="ECO:0000256" key="7">
    <source>
        <dbReference type="ARBA" id="ARBA00023163"/>
    </source>
</evidence>
<dbReference type="PANTHER" id="PTHR12081:SF40">
    <property type="entry name" value="TRANSCRIPTION FACTOR E2F8"/>
    <property type="match status" value="1"/>
</dbReference>
<dbReference type="PANTHER" id="PTHR12081">
    <property type="entry name" value="TRANSCRIPTION FACTOR E2F"/>
    <property type="match status" value="1"/>
</dbReference>
<dbReference type="FunFam" id="1.10.10.10:FF:000100">
    <property type="entry name" value="E2F transcription factor 8"/>
    <property type="match status" value="1"/>
</dbReference>
<name>A0AAD8G1K1_ACIOX</name>
<feature type="compositionally biased region" description="Basic and acidic residues" evidence="13">
    <location>
        <begin position="231"/>
        <end position="240"/>
    </location>
</feature>
<feature type="compositionally biased region" description="Polar residues" evidence="13">
    <location>
        <begin position="612"/>
        <end position="623"/>
    </location>
</feature>
<evidence type="ECO:0000256" key="1">
    <source>
        <dbReference type="ARBA" id="ARBA00004123"/>
    </source>
</evidence>
<dbReference type="InterPro" id="IPR003316">
    <property type="entry name" value="E2F_WHTH_DNA-bd_dom"/>
</dbReference>
<dbReference type="GO" id="GO:0008045">
    <property type="term" value="P:motor neuron axon guidance"/>
    <property type="evidence" value="ECO:0007669"/>
    <property type="project" value="UniProtKB-ARBA"/>
</dbReference>
<evidence type="ECO:0000256" key="4">
    <source>
        <dbReference type="ARBA" id="ARBA00023015"/>
    </source>
</evidence>
<keyword evidence="6" id="KW-0010">Activator</keyword>
<keyword evidence="3" id="KW-0678">Repressor</keyword>
<feature type="compositionally biased region" description="Polar residues" evidence="13">
    <location>
        <begin position="941"/>
        <end position="960"/>
    </location>
</feature>
<feature type="compositionally biased region" description="Polar residues" evidence="13">
    <location>
        <begin position="1"/>
        <end position="10"/>
    </location>
</feature>
<evidence type="ECO:0000256" key="11">
    <source>
        <dbReference type="ARBA" id="ARBA00058973"/>
    </source>
</evidence>
<dbReference type="GO" id="GO:0000978">
    <property type="term" value="F:RNA polymerase II cis-regulatory region sequence-specific DNA binding"/>
    <property type="evidence" value="ECO:0007669"/>
    <property type="project" value="InterPro"/>
</dbReference>
<keyword evidence="7 12" id="KW-0804">Transcription</keyword>
<comment type="function">
    <text evidence="11">Atypical E2F transcription factor that participates in various processes such as angiogenesis and polyploidization of specialized cells. Mainly acts as a transcription repressor that binds DNA independently of DP proteins and specifically recognizes the E2 recognition site 5'-TTTC[CG]CGC-3'. Directly represses transcription of classical E2F transcription factors such as e2f1. Acts as a regulator of S-phase by recognizing and binding the E2-related site 5'-TTCCCGCC-3' and mediating repression of G1/S-regulated genes. Acts as a promoter of sprouting angiogenesis, possibly by acting as a transcription activator and promoting expression of vegfa.</text>
</comment>
<evidence type="ECO:0000256" key="2">
    <source>
        <dbReference type="ARBA" id="ARBA00010940"/>
    </source>
</evidence>
<keyword evidence="8 12" id="KW-0539">Nucleus</keyword>
<organism evidence="15 16">
    <name type="scientific">Acipenser oxyrinchus oxyrinchus</name>
    <dbReference type="NCBI Taxonomy" id="40147"/>
    <lineage>
        <taxon>Eukaryota</taxon>
        <taxon>Metazoa</taxon>
        <taxon>Chordata</taxon>
        <taxon>Craniata</taxon>
        <taxon>Vertebrata</taxon>
        <taxon>Euteleostomi</taxon>
        <taxon>Actinopterygii</taxon>
        <taxon>Chondrostei</taxon>
        <taxon>Acipenseriformes</taxon>
        <taxon>Acipenseridae</taxon>
        <taxon>Acipenser</taxon>
    </lineage>
</organism>
<proteinExistence type="inferred from homology"/>
<feature type="compositionally biased region" description="Basic and acidic residues" evidence="13">
    <location>
        <begin position="16"/>
        <end position="28"/>
    </location>
</feature>
<keyword evidence="5 12" id="KW-0238">DNA-binding</keyword>
<evidence type="ECO:0000313" key="16">
    <source>
        <dbReference type="Proteomes" id="UP001230051"/>
    </source>
</evidence>
<feature type="region of interest" description="Disordered" evidence="13">
    <location>
        <begin position="579"/>
        <end position="630"/>
    </location>
</feature>
<keyword evidence="9" id="KW-0131">Cell cycle</keyword>
<feature type="region of interest" description="Disordered" evidence="13">
    <location>
        <begin position="1"/>
        <end position="82"/>
    </location>
</feature>
<dbReference type="SMART" id="SM01372">
    <property type="entry name" value="E2F_TDP"/>
    <property type="match status" value="2"/>
</dbReference>
<evidence type="ECO:0000256" key="10">
    <source>
        <dbReference type="ARBA" id="ARBA00039673"/>
    </source>
</evidence>